<protein>
    <submittedName>
        <fullName evidence="3">Sensor histidine kinase</fullName>
    </submittedName>
</protein>
<dbReference type="SUPFAM" id="SSF55874">
    <property type="entry name" value="ATPase domain of HSP90 chaperone/DNA topoisomerase II/histidine kinase"/>
    <property type="match status" value="1"/>
</dbReference>
<dbReference type="Proteomes" id="UP000595897">
    <property type="component" value="Chromosome"/>
</dbReference>
<sequence>MIHTIDDALPGLIEVILLFSLIDSCFERKFQIKYLPIIWCVCDFTIILATRSISRSLWITLTLSIMLETILIKILFESKIAKILFWLTFFNSIIGVCEISIYMITITILDINLQQILSIDIVNNTAAIISKLILWVIITRAKLINKKVEYKSGEYFIPLLIVPIVSIIAMLLVIDYSVQVGSDDRKTALVYLTVLGLFFMNIIVFYIYEHLHQMSKIKEEISLMEQQLVYQQKYFMQLEHSYQEVRGIKHDIVRHITLMNTLVKTKEYEKLEEYTKELSKSTDNMIKIVQTDNVILDAIMNEKYNTAKKFGIQTKFLVEKLDKNIINPTSICIIVSNILDNAIEGASNWKKEKIGDRAPLVEVKLYLQKNNLIFSVSNDAVKPQFKEGLILTSKLDKKNHGIGLKNVKKVIEEMQGYFEIGYTNNKFIFVCRIPVDD</sequence>
<feature type="transmembrane region" description="Helical" evidence="1">
    <location>
        <begin position="83"/>
        <end position="109"/>
    </location>
</feature>
<dbReference type="RefSeq" id="WP_271713797.1">
    <property type="nucleotide sequence ID" value="NZ_AP024169.1"/>
</dbReference>
<organism evidence="3 4">
    <name type="scientific">Anaeromicropila herbilytica</name>
    <dbReference type="NCBI Taxonomy" id="2785025"/>
    <lineage>
        <taxon>Bacteria</taxon>
        <taxon>Bacillati</taxon>
        <taxon>Bacillota</taxon>
        <taxon>Clostridia</taxon>
        <taxon>Lachnospirales</taxon>
        <taxon>Lachnospiraceae</taxon>
        <taxon>Anaeromicropila</taxon>
    </lineage>
</organism>
<evidence type="ECO:0000256" key="1">
    <source>
        <dbReference type="SAM" id="Phobius"/>
    </source>
</evidence>
<dbReference type="GO" id="GO:0016301">
    <property type="term" value="F:kinase activity"/>
    <property type="evidence" value="ECO:0007669"/>
    <property type="project" value="UniProtKB-KW"/>
</dbReference>
<keyword evidence="3" id="KW-0808">Transferase</keyword>
<dbReference type="GO" id="GO:0042802">
    <property type="term" value="F:identical protein binding"/>
    <property type="evidence" value="ECO:0007669"/>
    <property type="project" value="TreeGrafter"/>
</dbReference>
<reference evidence="3 4" key="1">
    <citation type="submission" date="2020-11" db="EMBL/GenBank/DDBJ databases">
        <title>Draft genome sequencing of a Lachnospiraceae strain isolated from anoxic soil subjected to BSD treatment.</title>
        <authorList>
            <person name="Uek A."/>
            <person name="Tonouchi A."/>
        </authorList>
    </citation>
    <scope>NUCLEOTIDE SEQUENCE [LARGE SCALE GENOMIC DNA]</scope>
    <source>
        <strain evidence="3 4">TB5</strain>
    </source>
</reference>
<dbReference type="Gene3D" id="3.30.565.10">
    <property type="entry name" value="Histidine kinase-like ATPase, C-terminal domain"/>
    <property type="match status" value="1"/>
</dbReference>
<dbReference type="PANTHER" id="PTHR40448">
    <property type="entry name" value="TWO-COMPONENT SENSOR HISTIDINE KINASE"/>
    <property type="match status" value="1"/>
</dbReference>
<feature type="transmembrane region" description="Helical" evidence="1">
    <location>
        <begin position="121"/>
        <end position="143"/>
    </location>
</feature>
<dbReference type="AlphaFoldDB" id="A0A7R7IF39"/>
<keyword evidence="3" id="KW-0418">Kinase</keyword>
<keyword evidence="1" id="KW-1133">Transmembrane helix</keyword>
<name>A0A7R7IF39_9FIRM</name>
<dbReference type="PANTHER" id="PTHR40448:SF1">
    <property type="entry name" value="TWO-COMPONENT SENSOR HISTIDINE KINASE"/>
    <property type="match status" value="1"/>
</dbReference>
<keyword evidence="4" id="KW-1185">Reference proteome</keyword>
<evidence type="ECO:0000313" key="4">
    <source>
        <dbReference type="Proteomes" id="UP000595897"/>
    </source>
</evidence>
<dbReference type="KEGG" id="ahb:bsdtb5_40740"/>
<feature type="transmembrane region" description="Helical" evidence="1">
    <location>
        <begin position="57"/>
        <end position="76"/>
    </location>
</feature>
<evidence type="ECO:0000313" key="3">
    <source>
        <dbReference type="EMBL" id="BCN32779.1"/>
    </source>
</evidence>
<proteinExistence type="predicted"/>
<dbReference type="Pfam" id="PF14501">
    <property type="entry name" value="HATPase_c_5"/>
    <property type="match status" value="1"/>
</dbReference>
<keyword evidence="1" id="KW-0472">Membrane</keyword>
<feature type="domain" description="Sensor histidine kinase NatK-like C-terminal" evidence="2">
    <location>
        <begin position="327"/>
        <end position="433"/>
    </location>
</feature>
<dbReference type="InterPro" id="IPR036890">
    <property type="entry name" value="HATPase_C_sf"/>
</dbReference>
<accession>A0A7R7IF39</accession>
<keyword evidence="1" id="KW-0812">Transmembrane</keyword>
<dbReference type="EMBL" id="AP024169">
    <property type="protein sequence ID" value="BCN32779.1"/>
    <property type="molecule type" value="Genomic_DNA"/>
</dbReference>
<feature type="transmembrane region" description="Helical" evidence="1">
    <location>
        <begin position="34"/>
        <end position="51"/>
    </location>
</feature>
<evidence type="ECO:0000259" key="2">
    <source>
        <dbReference type="Pfam" id="PF14501"/>
    </source>
</evidence>
<gene>
    <name evidence="3" type="ORF">bsdtb5_40740</name>
</gene>
<feature type="transmembrane region" description="Helical" evidence="1">
    <location>
        <begin position="188"/>
        <end position="208"/>
    </location>
</feature>
<feature type="transmembrane region" description="Helical" evidence="1">
    <location>
        <begin position="155"/>
        <end position="176"/>
    </location>
</feature>
<dbReference type="InterPro" id="IPR032834">
    <property type="entry name" value="NatK-like_C"/>
</dbReference>